<feature type="region of interest" description="Disordered" evidence="1">
    <location>
        <begin position="138"/>
        <end position="160"/>
    </location>
</feature>
<keyword evidence="3" id="KW-1185">Reference proteome</keyword>
<evidence type="ECO:0000313" key="3">
    <source>
        <dbReference type="Proteomes" id="UP000807504"/>
    </source>
</evidence>
<name>A0A8T0FGN8_ARGBR</name>
<dbReference type="Proteomes" id="UP000807504">
    <property type="component" value="Unassembled WGS sequence"/>
</dbReference>
<evidence type="ECO:0000256" key="1">
    <source>
        <dbReference type="SAM" id="MobiDB-lite"/>
    </source>
</evidence>
<sequence length="160" mass="18810">MQEHLPRSRIRSSQSIESIVVIYCDGRHFLPKDGKNIKKHIMEYFVRSRVQPTIKSRGEKCERGKKEKGKVKSFLAISSDHEATPRSRDIVSHVKKLLRDQQIRKKYVVLGTCKFYRYYNPKLFFIVLPLNKSHQKTVTQTKFHGPKNKSTHSNLKDEKN</sequence>
<organism evidence="2 3">
    <name type="scientific">Argiope bruennichi</name>
    <name type="common">Wasp spider</name>
    <name type="synonym">Aranea bruennichi</name>
    <dbReference type="NCBI Taxonomy" id="94029"/>
    <lineage>
        <taxon>Eukaryota</taxon>
        <taxon>Metazoa</taxon>
        <taxon>Ecdysozoa</taxon>
        <taxon>Arthropoda</taxon>
        <taxon>Chelicerata</taxon>
        <taxon>Arachnida</taxon>
        <taxon>Araneae</taxon>
        <taxon>Araneomorphae</taxon>
        <taxon>Entelegynae</taxon>
        <taxon>Araneoidea</taxon>
        <taxon>Araneidae</taxon>
        <taxon>Argiope</taxon>
    </lineage>
</organism>
<gene>
    <name evidence="2" type="ORF">HNY73_005485</name>
</gene>
<protein>
    <submittedName>
        <fullName evidence="2">Uncharacterized protein</fullName>
    </submittedName>
</protein>
<proteinExistence type="predicted"/>
<evidence type="ECO:0000313" key="2">
    <source>
        <dbReference type="EMBL" id="KAF8790467.1"/>
    </source>
</evidence>
<comment type="caution">
    <text evidence="2">The sequence shown here is derived from an EMBL/GenBank/DDBJ whole genome shotgun (WGS) entry which is preliminary data.</text>
</comment>
<reference evidence="2" key="2">
    <citation type="submission" date="2020-06" db="EMBL/GenBank/DDBJ databases">
        <authorList>
            <person name="Sheffer M."/>
        </authorList>
    </citation>
    <scope>NUCLEOTIDE SEQUENCE</scope>
</reference>
<accession>A0A8T0FGN8</accession>
<reference evidence="2" key="1">
    <citation type="journal article" date="2020" name="bioRxiv">
        <title>Chromosome-level reference genome of the European wasp spider Argiope bruennichi: a resource for studies on range expansion and evolutionary adaptation.</title>
        <authorList>
            <person name="Sheffer M.M."/>
            <person name="Hoppe A."/>
            <person name="Krehenwinkel H."/>
            <person name="Uhl G."/>
            <person name="Kuss A.W."/>
            <person name="Jensen L."/>
            <person name="Jensen C."/>
            <person name="Gillespie R.G."/>
            <person name="Hoff K.J."/>
            <person name="Prost S."/>
        </authorList>
    </citation>
    <scope>NUCLEOTIDE SEQUENCE</scope>
</reference>
<dbReference type="EMBL" id="JABXBU010000011">
    <property type="protein sequence ID" value="KAF8790467.1"/>
    <property type="molecule type" value="Genomic_DNA"/>
</dbReference>
<dbReference type="AlphaFoldDB" id="A0A8T0FGN8"/>